<evidence type="ECO:0000256" key="12">
    <source>
        <dbReference type="ARBA" id="ARBA00048721"/>
    </source>
</evidence>
<accession>A0A1M4TJ72</accession>
<dbReference type="SMART" id="SM00471">
    <property type="entry name" value="HDc"/>
    <property type="match status" value="1"/>
</dbReference>
<reference evidence="17" key="1">
    <citation type="submission" date="2016-11" db="EMBL/GenBank/DDBJ databases">
        <authorList>
            <person name="Varghese N."/>
            <person name="Submissions S."/>
        </authorList>
    </citation>
    <scope>NUCLEOTIDE SEQUENCE [LARGE SCALE GENOMIC DNA]</scope>
    <source>
        <strain evidence="17">DSM 10124</strain>
    </source>
</reference>
<dbReference type="InterPro" id="IPR004821">
    <property type="entry name" value="Cyt_trans-like"/>
</dbReference>
<dbReference type="NCBIfam" id="TIGR00488">
    <property type="entry name" value="bis(5'-nucleosyl)-tetraphosphatase (symmetrical) YqeK"/>
    <property type="match status" value="1"/>
</dbReference>
<keyword evidence="6" id="KW-0479">Metal-binding</keyword>
<dbReference type="EMBL" id="FQVG01000004">
    <property type="protein sequence ID" value="SHE44520.1"/>
    <property type="molecule type" value="Genomic_DNA"/>
</dbReference>
<dbReference type="UniPathway" id="UPA00253">
    <property type="reaction ID" value="UER00332"/>
</dbReference>
<evidence type="ECO:0000256" key="4">
    <source>
        <dbReference type="ARBA" id="ARBA00022679"/>
    </source>
</evidence>
<dbReference type="CDD" id="cd02165">
    <property type="entry name" value="NMNAT"/>
    <property type="match status" value="1"/>
</dbReference>
<dbReference type="PANTHER" id="PTHR39321:SF3">
    <property type="entry name" value="PHOSPHOPANTETHEINE ADENYLYLTRANSFERASE"/>
    <property type="match status" value="1"/>
</dbReference>
<dbReference type="AlphaFoldDB" id="A0A1M4TJ72"/>
<dbReference type="Pfam" id="PF01467">
    <property type="entry name" value="CTP_transf_like"/>
    <property type="match status" value="1"/>
</dbReference>
<evidence type="ECO:0000313" key="16">
    <source>
        <dbReference type="EMBL" id="SHE44520.1"/>
    </source>
</evidence>
<evidence type="ECO:0000256" key="9">
    <source>
        <dbReference type="ARBA" id="ARBA00022840"/>
    </source>
</evidence>
<evidence type="ECO:0000256" key="11">
    <source>
        <dbReference type="ARBA" id="ARBA00023027"/>
    </source>
</evidence>
<sequence length="388" mass="45066">MLSVGIMGGTFNPIHNGHLIIANEVLNQMNLDKIFFIPVGRPPHKNISDIASAQDRFNMVKLAINDNKKFEALDIEVKRTGFTYTIDTLKTLNKLYGNYKFFFIIGYDTLKELHTWKQIDEIHNYCSFVVVNRNSEKDDILDLITNYRKKYNLDIRFISIPNIDISSSVIRNKLKNQKSIQYYVPSEVEKYIYANNLYSNKINKEEIINFVKQSLDEKRYRHSINVSKMAVKLAQKYNIDKEKAEIASILHDNAKNLSLDVIMGYIKDYGIMLNEIDKKSPQILHSYVGAYIAKDRFNVDSDIFNAIYYHTVGRKDMSILEKIIYIADIIEEDRNFDGVDEIRKLSFENLDLAIIKSCDSTIKYLLERGLLIHPNTVELRNSLLDMGE</sequence>
<keyword evidence="10" id="KW-0408">Iron</keyword>
<dbReference type="InterPro" id="IPR006674">
    <property type="entry name" value="HD_domain"/>
</dbReference>
<evidence type="ECO:0000256" key="7">
    <source>
        <dbReference type="ARBA" id="ARBA00022741"/>
    </source>
</evidence>
<protein>
    <recommendedName>
        <fullName evidence="14">Probable nicotinate-nucleotide adenylyltransferase</fullName>
        <ecNumber evidence="14">2.7.7.18</ecNumber>
    </recommendedName>
    <alternativeName>
        <fullName evidence="14">Deamido-NAD(+) diphosphorylase</fullName>
    </alternativeName>
    <alternativeName>
        <fullName evidence="14">Deamido-NAD(+) pyrophosphorylase</fullName>
    </alternativeName>
    <alternativeName>
        <fullName evidence="14">Nicotinate mononucleotide adenylyltransferase</fullName>
        <shortName evidence="14">NaMN adenylyltransferase</shortName>
    </alternativeName>
</protein>
<evidence type="ECO:0000256" key="5">
    <source>
        <dbReference type="ARBA" id="ARBA00022695"/>
    </source>
</evidence>
<dbReference type="PANTHER" id="PTHR39321">
    <property type="entry name" value="NICOTINATE-NUCLEOTIDE ADENYLYLTRANSFERASE-RELATED"/>
    <property type="match status" value="1"/>
</dbReference>
<gene>
    <name evidence="14" type="primary">nadD</name>
    <name evidence="16" type="ORF">SAMN02746091_00410</name>
</gene>
<comment type="catalytic activity">
    <reaction evidence="13">
        <text>P(1),P(4)-bis(5'-adenosyl) tetraphosphate + H2O = 2 ADP + 2 H(+)</text>
        <dbReference type="Rhea" id="RHEA:24252"/>
        <dbReference type="ChEBI" id="CHEBI:15377"/>
        <dbReference type="ChEBI" id="CHEBI:15378"/>
        <dbReference type="ChEBI" id="CHEBI:58141"/>
        <dbReference type="ChEBI" id="CHEBI:456216"/>
        <dbReference type="EC" id="3.6.1.41"/>
    </reaction>
</comment>
<proteinExistence type="inferred from homology"/>
<feature type="domain" description="HD" evidence="15">
    <location>
        <begin position="219"/>
        <end position="333"/>
    </location>
</feature>
<dbReference type="Gene3D" id="3.40.50.620">
    <property type="entry name" value="HUPs"/>
    <property type="match status" value="1"/>
</dbReference>
<evidence type="ECO:0000256" key="3">
    <source>
        <dbReference type="ARBA" id="ARBA00022642"/>
    </source>
</evidence>
<keyword evidence="3 14" id="KW-0662">Pyridine nucleotide biosynthesis</keyword>
<dbReference type="EC" id="2.7.7.18" evidence="14"/>
<dbReference type="NCBIfam" id="NF000840">
    <property type="entry name" value="PRK00071.1-3"/>
    <property type="match status" value="1"/>
</dbReference>
<dbReference type="NCBIfam" id="TIGR00482">
    <property type="entry name" value="nicotinate (nicotinamide) nucleotide adenylyltransferase"/>
    <property type="match status" value="1"/>
</dbReference>
<dbReference type="SUPFAM" id="SSF52374">
    <property type="entry name" value="Nucleotidylyl transferase"/>
    <property type="match status" value="1"/>
</dbReference>
<comment type="pathway">
    <text evidence="2 14">Cofactor biosynthesis; NAD(+) biosynthesis; deamido-NAD(+) from nicotinate D-ribonucleotide: step 1/1.</text>
</comment>
<dbReference type="GO" id="GO:0008803">
    <property type="term" value="F:bis(5'-nucleosyl)-tetraphosphatase (symmetrical) activity"/>
    <property type="evidence" value="ECO:0007669"/>
    <property type="project" value="UniProtKB-EC"/>
</dbReference>
<dbReference type="RefSeq" id="WP_073247763.1">
    <property type="nucleotide sequence ID" value="NZ_FQVG01000004.1"/>
</dbReference>
<dbReference type="CDD" id="cd00077">
    <property type="entry name" value="HDc"/>
    <property type="match status" value="1"/>
</dbReference>
<dbReference type="Proteomes" id="UP000184423">
    <property type="component" value="Unassembled WGS sequence"/>
</dbReference>
<dbReference type="PROSITE" id="PS51831">
    <property type="entry name" value="HD"/>
    <property type="match status" value="1"/>
</dbReference>
<keyword evidence="5 14" id="KW-0548">Nucleotidyltransferase</keyword>
<evidence type="ECO:0000256" key="14">
    <source>
        <dbReference type="HAMAP-Rule" id="MF_00244"/>
    </source>
</evidence>
<dbReference type="Pfam" id="PF01966">
    <property type="entry name" value="HD"/>
    <property type="match status" value="1"/>
</dbReference>
<evidence type="ECO:0000256" key="1">
    <source>
        <dbReference type="ARBA" id="ARBA00002324"/>
    </source>
</evidence>
<keyword evidence="17" id="KW-1185">Reference proteome</keyword>
<dbReference type="InterPro" id="IPR005249">
    <property type="entry name" value="YqeK"/>
</dbReference>
<evidence type="ECO:0000256" key="8">
    <source>
        <dbReference type="ARBA" id="ARBA00022801"/>
    </source>
</evidence>
<dbReference type="GO" id="GO:0009435">
    <property type="term" value="P:NAD+ biosynthetic process"/>
    <property type="evidence" value="ECO:0007669"/>
    <property type="project" value="UniProtKB-UniRule"/>
</dbReference>
<dbReference type="HAMAP" id="MF_00244">
    <property type="entry name" value="NaMN_adenylyltr"/>
    <property type="match status" value="1"/>
</dbReference>
<keyword evidence="8" id="KW-0378">Hydrolase</keyword>
<dbReference type="GO" id="GO:0005524">
    <property type="term" value="F:ATP binding"/>
    <property type="evidence" value="ECO:0007669"/>
    <property type="project" value="UniProtKB-KW"/>
</dbReference>
<dbReference type="InterPro" id="IPR014729">
    <property type="entry name" value="Rossmann-like_a/b/a_fold"/>
</dbReference>
<comment type="function">
    <text evidence="1 14">Catalyzes the reversible adenylation of nicotinate mononucleotide (NaMN) to nicotinic acid adenine dinucleotide (NaAD).</text>
</comment>
<dbReference type="InterPro" id="IPR003607">
    <property type="entry name" value="HD/PDEase_dom"/>
</dbReference>
<comment type="catalytic activity">
    <reaction evidence="12 14">
        <text>nicotinate beta-D-ribonucleotide + ATP + H(+) = deamido-NAD(+) + diphosphate</text>
        <dbReference type="Rhea" id="RHEA:22860"/>
        <dbReference type="ChEBI" id="CHEBI:15378"/>
        <dbReference type="ChEBI" id="CHEBI:30616"/>
        <dbReference type="ChEBI" id="CHEBI:33019"/>
        <dbReference type="ChEBI" id="CHEBI:57502"/>
        <dbReference type="ChEBI" id="CHEBI:58437"/>
        <dbReference type="EC" id="2.7.7.18"/>
    </reaction>
</comment>
<dbReference type="InterPro" id="IPR005248">
    <property type="entry name" value="NadD/NMNAT"/>
</dbReference>
<organism evidence="16 17">
    <name type="scientific">Caloramator proteoclasticus DSM 10124</name>
    <dbReference type="NCBI Taxonomy" id="1121262"/>
    <lineage>
        <taxon>Bacteria</taxon>
        <taxon>Bacillati</taxon>
        <taxon>Bacillota</taxon>
        <taxon>Clostridia</taxon>
        <taxon>Eubacteriales</taxon>
        <taxon>Clostridiaceae</taxon>
        <taxon>Caloramator</taxon>
    </lineage>
</organism>
<keyword evidence="7 14" id="KW-0547">Nucleotide-binding</keyword>
<evidence type="ECO:0000256" key="10">
    <source>
        <dbReference type="ARBA" id="ARBA00023004"/>
    </source>
</evidence>
<evidence type="ECO:0000256" key="13">
    <source>
        <dbReference type="ARBA" id="ARBA00049417"/>
    </source>
</evidence>
<keyword evidence="9 14" id="KW-0067">ATP-binding</keyword>
<evidence type="ECO:0000256" key="2">
    <source>
        <dbReference type="ARBA" id="ARBA00005019"/>
    </source>
</evidence>
<name>A0A1M4TJ72_9CLOT</name>
<dbReference type="SUPFAM" id="SSF109604">
    <property type="entry name" value="HD-domain/PDEase-like"/>
    <property type="match status" value="1"/>
</dbReference>
<keyword evidence="11 14" id="KW-0520">NAD</keyword>
<comment type="similarity">
    <text evidence="14">Belongs to the NadD family.</text>
</comment>
<evidence type="ECO:0000259" key="15">
    <source>
        <dbReference type="PROSITE" id="PS51831"/>
    </source>
</evidence>
<keyword evidence="4 14" id="KW-0808">Transferase</keyword>
<dbReference type="GO" id="GO:0004515">
    <property type="term" value="F:nicotinate-nucleotide adenylyltransferase activity"/>
    <property type="evidence" value="ECO:0007669"/>
    <property type="project" value="UniProtKB-UniRule"/>
</dbReference>
<evidence type="ECO:0000256" key="6">
    <source>
        <dbReference type="ARBA" id="ARBA00022723"/>
    </source>
</evidence>
<evidence type="ECO:0000313" key="17">
    <source>
        <dbReference type="Proteomes" id="UP000184423"/>
    </source>
</evidence>
<dbReference type="GO" id="GO:0046872">
    <property type="term" value="F:metal ion binding"/>
    <property type="evidence" value="ECO:0007669"/>
    <property type="project" value="UniProtKB-KW"/>
</dbReference>
<dbReference type="Gene3D" id="1.10.3210.10">
    <property type="entry name" value="Hypothetical protein af1432"/>
    <property type="match status" value="1"/>
</dbReference>
<dbReference type="NCBIfam" id="TIGR00125">
    <property type="entry name" value="cyt_tran_rel"/>
    <property type="match status" value="1"/>
</dbReference>